<dbReference type="InterPro" id="IPR029044">
    <property type="entry name" value="Nucleotide-diphossugar_trans"/>
</dbReference>
<keyword evidence="3" id="KW-1185">Reference proteome</keyword>
<protein>
    <submittedName>
        <fullName evidence="2">Glycosyltransferase</fullName>
    </submittedName>
</protein>
<dbReference type="Pfam" id="PF00535">
    <property type="entry name" value="Glycos_transf_2"/>
    <property type="match status" value="1"/>
</dbReference>
<gene>
    <name evidence="2" type="ORF">EZM97_02645</name>
</gene>
<comment type="caution">
    <text evidence="2">The sequence shown here is derived from an EMBL/GenBank/DDBJ whole genome shotgun (WGS) entry which is preliminary data.</text>
</comment>
<reference evidence="2 3" key="1">
    <citation type="submission" date="2019-02" db="EMBL/GenBank/DDBJ databases">
        <title>Dyella amyloliquefaciens sp. nov., isolated from forest soil.</title>
        <authorList>
            <person name="Gao Z.-H."/>
            <person name="Qiu L.-H."/>
        </authorList>
    </citation>
    <scope>NUCLEOTIDE SEQUENCE [LARGE SCALE GENOMIC DNA]</scope>
    <source>
        <strain evidence="2 3">KACC 12747</strain>
    </source>
</reference>
<organism evidence="2 3">
    <name type="scientific">Dyella soli</name>
    <dbReference type="NCBI Taxonomy" id="522319"/>
    <lineage>
        <taxon>Bacteria</taxon>
        <taxon>Pseudomonadati</taxon>
        <taxon>Pseudomonadota</taxon>
        <taxon>Gammaproteobacteria</taxon>
        <taxon>Lysobacterales</taxon>
        <taxon>Rhodanobacteraceae</taxon>
        <taxon>Dyella</taxon>
    </lineage>
</organism>
<accession>A0A4R0YY83</accession>
<feature type="domain" description="Glycosyltransferase 2-like" evidence="1">
    <location>
        <begin position="7"/>
        <end position="123"/>
    </location>
</feature>
<dbReference type="CDD" id="cd00761">
    <property type="entry name" value="Glyco_tranf_GTA_type"/>
    <property type="match status" value="1"/>
</dbReference>
<dbReference type="InterPro" id="IPR001173">
    <property type="entry name" value="Glyco_trans_2-like"/>
</dbReference>
<dbReference type="RefSeq" id="WP_131150943.1">
    <property type="nucleotide sequence ID" value="NZ_SJTG01000001.1"/>
</dbReference>
<dbReference type="Proteomes" id="UP000291822">
    <property type="component" value="Unassembled WGS sequence"/>
</dbReference>
<proteinExistence type="predicted"/>
<dbReference type="InterPro" id="IPR050834">
    <property type="entry name" value="Glycosyltransf_2"/>
</dbReference>
<evidence type="ECO:0000313" key="3">
    <source>
        <dbReference type="Proteomes" id="UP000291822"/>
    </source>
</evidence>
<evidence type="ECO:0000313" key="2">
    <source>
        <dbReference type="EMBL" id="TCI12274.1"/>
    </source>
</evidence>
<dbReference type="GO" id="GO:0016740">
    <property type="term" value="F:transferase activity"/>
    <property type="evidence" value="ECO:0007669"/>
    <property type="project" value="UniProtKB-KW"/>
</dbReference>
<sequence length="330" mass="36957">MHPPLVSVVIPTHRRAELLSRAIQSSIDTYGDATEVIVVPNGPDSDWLRVAATYEEDIRVVFSPLAEANGNAARNHGLTMAQGKYVRFLDDDDFLLPAAAEQLKALEDSQADMSSGVVALIDELQRPLGHAATAGSTDFVCASVRHSGFQLPVGNLFLRSALGNVTWDPAVRRGQDYAWMVSLAMHREWKWVHLNQPVGVWFQHSQERVSPTSAMRSRDRSTVDLLIELSDRLEATGRMEGARKEAIASAIWHFVHRGFPYAPLHWAGVAGEARRLEPGSRPAAAHFHLPVVRHIPPLVIEWLLLPARRAVTFWRDLRRRLVGDDYRRKI</sequence>
<dbReference type="SUPFAM" id="SSF53448">
    <property type="entry name" value="Nucleotide-diphospho-sugar transferases"/>
    <property type="match status" value="1"/>
</dbReference>
<dbReference type="Gene3D" id="3.90.550.10">
    <property type="entry name" value="Spore Coat Polysaccharide Biosynthesis Protein SpsA, Chain A"/>
    <property type="match status" value="1"/>
</dbReference>
<dbReference type="EMBL" id="SJTG01000001">
    <property type="protein sequence ID" value="TCI12274.1"/>
    <property type="molecule type" value="Genomic_DNA"/>
</dbReference>
<dbReference type="PANTHER" id="PTHR43685:SF2">
    <property type="entry name" value="GLYCOSYLTRANSFERASE 2-LIKE DOMAIN-CONTAINING PROTEIN"/>
    <property type="match status" value="1"/>
</dbReference>
<evidence type="ECO:0000259" key="1">
    <source>
        <dbReference type="Pfam" id="PF00535"/>
    </source>
</evidence>
<name>A0A4R0YY83_9GAMM</name>
<keyword evidence="2" id="KW-0808">Transferase</keyword>
<dbReference type="PANTHER" id="PTHR43685">
    <property type="entry name" value="GLYCOSYLTRANSFERASE"/>
    <property type="match status" value="1"/>
</dbReference>
<dbReference type="AlphaFoldDB" id="A0A4R0YY83"/>